<name>A0A844HUB7_9RHOB</name>
<evidence type="ECO:0000313" key="1">
    <source>
        <dbReference type="EMBL" id="MTH61171.1"/>
    </source>
</evidence>
<dbReference type="AlphaFoldDB" id="A0A844HUB7"/>
<protein>
    <submittedName>
        <fullName evidence="1">Uncharacterized protein</fullName>
    </submittedName>
</protein>
<accession>A0A844HUB7</accession>
<proteinExistence type="predicted"/>
<organism evidence="1 2">
    <name type="scientific">Paracoccus litorisediminis</name>
    <dbReference type="NCBI Taxonomy" id="2006130"/>
    <lineage>
        <taxon>Bacteria</taxon>
        <taxon>Pseudomonadati</taxon>
        <taxon>Pseudomonadota</taxon>
        <taxon>Alphaproteobacteria</taxon>
        <taxon>Rhodobacterales</taxon>
        <taxon>Paracoccaceae</taxon>
        <taxon>Paracoccus</taxon>
    </lineage>
</organism>
<comment type="caution">
    <text evidence="1">The sequence shown here is derived from an EMBL/GenBank/DDBJ whole genome shotgun (WGS) entry which is preliminary data.</text>
</comment>
<keyword evidence="2" id="KW-1185">Reference proteome</keyword>
<reference evidence="1 2" key="1">
    <citation type="submission" date="2019-11" db="EMBL/GenBank/DDBJ databases">
        <authorList>
            <person name="Dong K."/>
        </authorList>
    </citation>
    <scope>NUCLEOTIDE SEQUENCE [LARGE SCALE GENOMIC DNA]</scope>
    <source>
        <strain evidence="1 2">NBRC 112902</strain>
    </source>
</reference>
<evidence type="ECO:0000313" key="2">
    <source>
        <dbReference type="Proteomes" id="UP000449846"/>
    </source>
</evidence>
<dbReference type="Proteomes" id="UP000449846">
    <property type="component" value="Unassembled WGS sequence"/>
</dbReference>
<dbReference type="RefSeq" id="WP_155041113.1">
    <property type="nucleotide sequence ID" value="NZ_WMIG01000013.1"/>
</dbReference>
<sequence length="278" mass="29535">MAQGTTSVTTVTETQIDLAGLEAAINEAQQPVLDAETIMVLQGATEMVLQPAEEPAAPVDEKTGMSFAEILDTITEEQSQAQLHALQASFATRAEFEHEKAPGNDVIQRKLSSYLATLSTPGVVKAQVAVGLDTNFANRSRSTGSRRNVYGIEKVARLLNLAVTGIHNNAFNKAILASMVACEGKAALPFTSKVAQAAASDKVAIDNSYKPFLVRHTVAENTADTQSSSTMTALEDLGVVVNTGTRGRPVYSFTQTPLALRFKELGKLVLIAEGIETA</sequence>
<gene>
    <name evidence="1" type="ORF">GL300_18330</name>
</gene>
<dbReference type="EMBL" id="WMIG01000013">
    <property type="protein sequence ID" value="MTH61171.1"/>
    <property type="molecule type" value="Genomic_DNA"/>
</dbReference>